<feature type="domain" description="PAS" evidence="10">
    <location>
        <begin position="292"/>
        <end position="332"/>
    </location>
</feature>
<dbReference type="InterPro" id="IPR005467">
    <property type="entry name" value="His_kinase_dom"/>
</dbReference>
<feature type="domain" description="PAS" evidence="10">
    <location>
        <begin position="415"/>
        <end position="469"/>
    </location>
</feature>
<evidence type="ECO:0000256" key="7">
    <source>
        <dbReference type="SAM" id="Coils"/>
    </source>
</evidence>
<dbReference type="SUPFAM" id="SSF52172">
    <property type="entry name" value="CheY-like"/>
    <property type="match status" value="1"/>
</dbReference>
<dbReference type="InParanoid" id="H1Z0R8"/>
<feature type="domain" description="Response regulatory" evidence="9">
    <location>
        <begin position="12"/>
        <end position="126"/>
    </location>
</feature>
<keyword evidence="7" id="KW-0175">Coiled coil</keyword>
<dbReference type="InterPro" id="IPR035965">
    <property type="entry name" value="PAS-like_dom_sf"/>
</dbReference>
<dbReference type="SUPFAM" id="SSF55785">
    <property type="entry name" value="PYP-like sensor domain (PAS domain)"/>
    <property type="match status" value="3"/>
</dbReference>
<dbReference type="SMART" id="SM00091">
    <property type="entry name" value="PAS"/>
    <property type="match status" value="3"/>
</dbReference>
<dbReference type="Gene3D" id="3.30.565.10">
    <property type="entry name" value="Histidine kinase-like ATPase, C-terminal domain"/>
    <property type="match status" value="1"/>
</dbReference>
<dbReference type="AlphaFoldDB" id="H1Z0R8"/>
<dbReference type="HOGENOM" id="CLU_000445_114_58_2"/>
<dbReference type="STRING" id="937775.Metlim_2136"/>
<dbReference type="InterPro" id="IPR013656">
    <property type="entry name" value="PAS_4"/>
</dbReference>
<dbReference type="PROSITE" id="PS50113">
    <property type="entry name" value="PAC"/>
    <property type="match status" value="1"/>
</dbReference>
<dbReference type="GO" id="GO:0004673">
    <property type="term" value="F:protein histidine kinase activity"/>
    <property type="evidence" value="ECO:0007669"/>
    <property type="project" value="UniProtKB-EC"/>
</dbReference>
<dbReference type="SMART" id="SM00387">
    <property type="entry name" value="HATPase_c"/>
    <property type="match status" value="1"/>
</dbReference>
<keyword evidence="13" id="KW-1185">Reference proteome</keyword>
<evidence type="ECO:0000259" key="9">
    <source>
        <dbReference type="PROSITE" id="PS50110"/>
    </source>
</evidence>
<name>H1Z0R8_9EURY</name>
<gene>
    <name evidence="12" type="ORF">Metlim_2136</name>
</gene>
<feature type="domain" description="PAS" evidence="10">
    <location>
        <begin position="139"/>
        <end position="183"/>
    </location>
</feature>
<sequence length="751" mass="85213">MKRSRSINSPIRILILDDGSIIKKDEEASIPDRIFSFTTCKNREEALKILAEKEFDAIISEIKTPSYDGLTLLKKIRAENIKIPVIFFTENKNPEILAEAINSGASGYYIKRSPHQEITEEILEKVIESAGKTRYTESNISLISAVLDAVPGGIIASDTITKKFVFANEAICRTLGYSRDEILRLSLADIHPAWDMERVSGLFMDMTSGKADFAREVPVQRKDGTIFYADIRGSEIELNGRKTAIALFSDVTERTEAEKALDRKKEELDTSEEKIIQQLHQLSDAQEMFRESEGQFKHVIENIPISLSIVTLEGDVVYANPKAHELFGLNPDGSNYRGGAPVVWKEPSGRKLWLDGIRKNGVISGLQADFTTFSGEEKTLLLSGMKINYKNQPCVLSVHQDITDRILAEKALKETTDAFRTYIDNSYDAVLIHDTEGRIVDVNKKMLAMYGVTYEEALNHTIRDYSAPNKNMDDVRKIWRDVMAGNNRIFFWQARRPHDGSLFNVEVFLTRIELDNRTFVLANVRDITERKKAEKALYLANRKLKLLSSVTRHDILNQIMVFFGNLEFAIEDCTDENITEYLRKMKKAVMSIQHQIEFTKEYDDLGSKAPVWFSPGSLTFKDTNGIIPVKNEILDVEIFADPMIDLAFNNLYDNAVRHAEGATGIRITGRPDNEDYIIIFEDDGCGILDEMKEKIFERNVGKNTGLGLFLIREILSITGITIRENGNLKEGARFEMRLPKGVWRMRGDSHS</sequence>
<accession>H1Z0R8</accession>
<dbReference type="InterPro" id="IPR036890">
    <property type="entry name" value="HATPase_C_sf"/>
</dbReference>
<feature type="domain" description="Histidine kinase" evidence="8">
    <location>
        <begin position="647"/>
        <end position="742"/>
    </location>
</feature>
<evidence type="ECO:0000259" key="8">
    <source>
        <dbReference type="PROSITE" id="PS50109"/>
    </source>
</evidence>
<dbReference type="PROSITE" id="PS50112">
    <property type="entry name" value="PAS"/>
    <property type="match status" value="3"/>
</dbReference>
<keyword evidence="5 12" id="KW-0418">Kinase</keyword>
<dbReference type="SMART" id="SM00086">
    <property type="entry name" value="PAC"/>
    <property type="match status" value="3"/>
</dbReference>
<evidence type="ECO:0000256" key="3">
    <source>
        <dbReference type="ARBA" id="ARBA00022553"/>
    </source>
</evidence>
<dbReference type="Pfam" id="PF13426">
    <property type="entry name" value="PAS_9"/>
    <property type="match status" value="1"/>
</dbReference>
<comment type="catalytic activity">
    <reaction evidence="1">
        <text>ATP + protein L-histidine = ADP + protein N-phospho-L-histidine.</text>
        <dbReference type="EC" id="2.7.13.3"/>
    </reaction>
</comment>
<dbReference type="Pfam" id="PF02518">
    <property type="entry name" value="HATPase_c"/>
    <property type="match status" value="1"/>
</dbReference>
<protein>
    <recommendedName>
        <fullName evidence="2">histidine kinase</fullName>
        <ecNumber evidence="2">2.7.13.3</ecNumber>
    </recommendedName>
</protein>
<evidence type="ECO:0000256" key="1">
    <source>
        <dbReference type="ARBA" id="ARBA00000085"/>
    </source>
</evidence>
<dbReference type="CDD" id="cd00075">
    <property type="entry name" value="HATPase"/>
    <property type="match status" value="1"/>
</dbReference>
<evidence type="ECO:0000259" key="11">
    <source>
        <dbReference type="PROSITE" id="PS50113"/>
    </source>
</evidence>
<keyword evidence="3" id="KW-0597">Phosphoprotein</keyword>
<dbReference type="Gene3D" id="3.30.450.20">
    <property type="entry name" value="PAS domain"/>
    <property type="match status" value="3"/>
</dbReference>
<evidence type="ECO:0000259" key="10">
    <source>
        <dbReference type="PROSITE" id="PS50112"/>
    </source>
</evidence>
<dbReference type="PANTHER" id="PTHR43304">
    <property type="entry name" value="PHYTOCHROME-LIKE PROTEIN CPH1"/>
    <property type="match status" value="1"/>
</dbReference>
<dbReference type="CDD" id="cd00156">
    <property type="entry name" value="REC"/>
    <property type="match status" value="1"/>
</dbReference>
<dbReference type="CDD" id="cd00130">
    <property type="entry name" value="PAS"/>
    <property type="match status" value="2"/>
</dbReference>
<dbReference type="InterPro" id="IPR000014">
    <property type="entry name" value="PAS"/>
</dbReference>
<evidence type="ECO:0000256" key="2">
    <source>
        <dbReference type="ARBA" id="ARBA00012438"/>
    </source>
</evidence>
<dbReference type="EC" id="2.7.13.3" evidence="2"/>
<dbReference type="PROSITE" id="PS50109">
    <property type="entry name" value="HIS_KIN"/>
    <property type="match status" value="1"/>
</dbReference>
<dbReference type="Gene3D" id="3.40.50.2300">
    <property type="match status" value="1"/>
</dbReference>
<dbReference type="Pfam" id="PF13188">
    <property type="entry name" value="PAS_8"/>
    <property type="match status" value="1"/>
</dbReference>
<dbReference type="RefSeq" id="WP_004078463.1">
    <property type="nucleotide sequence ID" value="NZ_CM001436.1"/>
</dbReference>
<dbReference type="SMART" id="SM00448">
    <property type="entry name" value="REC"/>
    <property type="match status" value="1"/>
</dbReference>
<keyword evidence="4" id="KW-0808">Transferase</keyword>
<dbReference type="InterPro" id="IPR000700">
    <property type="entry name" value="PAS-assoc_C"/>
</dbReference>
<evidence type="ECO:0000313" key="12">
    <source>
        <dbReference type="EMBL" id="EHQ36211.1"/>
    </source>
</evidence>
<feature type="coiled-coil region" evidence="7">
    <location>
        <begin position="254"/>
        <end position="281"/>
    </location>
</feature>
<dbReference type="GO" id="GO:0000160">
    <property type="term" value="P:phosphorelay signal transduction system"/>
    <property type="evidence" value="ECO:0007669"/>
    <property type="project" value="InterPro"/>
</dbReference>
<comment type="caution">
    <text evidence="6">Lacks conserved residue(s) required for the propagation of feature annotation.</text>
</comment>
<dbReference type="InterPro" id="IPR001789">
    <property type="entry name" value="Sig_transdc_resp-reg_receiver"/>
</dbReference>
<dbReference type="NCBIfam" id="TIGR00229">
    <property type="entry name" value="sensory_box"/>
    <property type="match status" value="3"/>
</dbReference>
<evidence type="ECO:0000256" key="5">
    <source>
        <dbReference type="ARBA" id="ARBA00022777"/>
    </source>
</evidence>
<reference evidence="12 13" key="1">
    <citation type="submission" date="2011-10" db="EMBL/GenBank/DDBJ databases">
        <title>The Improved High-Quality Draft genome of Methanoplanus limicola DSM 2279.</title>
        <authorList>
            <consortium name="US DOE Joint Genome Institute (JGI-PGF)"/>
            <person name="Lucas S."/>
            <person name="Copeland A."/>
            <person name="Lapidus A."/>
            <person name="Glavina del Rio T."/>
            <person name="Dalin E."/>
            <person name="Tice H."/>
            <person name="Bruce D."/>
            <person name="Goodwin L."/>
            <person name="Pitluck S."/>
            <person name="Peters L."/>
            <person name="Mikhailova N."/>
            <person name="Lu M."/>
            <person name="Kyrpides N."/>
            <person name="Mavromatis K."/>
            <person name="Ivanova N."/>
            <person name="Markowitz V."/>
            <person name="Cheng J.-F."/>
            <person name="Hugenholtz P."/>
            <person name="Woyke T."/>
            <person name="Wu D."/>
            <person name="Wirth R."/>
            <person name="Brambilla E.-M."/>
            <person name="Klenk H.-P."/>
            <person name="Eisen J.A."/>
        </authorList>
    </citation>
    <scope>NUCLEOTIDE SEQUENCE [LARGE SCALE GENOMIC DNA]</scope>
    <source>
        <strain evidence="12 13">DSM 2279</strain>
    </source>
</reference>
<dbReference type="EMBL" id="CM001436">
    <property type="protein sequence ID" value="EHQ36211.1"/>
    <property type="molecule type" value="Genomic_DNA"/>
</dbReference>
<dbReference type="InterPro" id="IPR011006">
    <property type="entry name" value="CheY-like_superfamily"/>
</dbReference>
<evidence type="ECO:0000256" key="6">
    <source>
        <dbReference type="PROSITE-ProRule" id="PRU00169"/>
    </source>
</evidence>
<dbReference type="Pfam" id="PF08448">
    <property type="entry name" value="PAS_4"/>
    <property type="match status" value="1"/>
</dbReference>
<dbReference type="Pfam" id="PF00072">
    <property type="entry name" value="Response_reg"/>
    <property type="match status" value="1"/>
</dbReference>
<feature type="domain" description="PAC" evidence="11">
    <location>
        <begin position="213"/>
        <end position="263"/>
    </location>
</feature>
<evidence type="ECO:0000256" key="4">
    <source>
        <dbReference type="ARBA" id="ARBA00022679"/>
    </source>
</evidence>
<organism evidence="12 13">
    <name type="scientific">Methanoplanus limicola DSM 2279</name>
    <dbReference type="NCBI Taxonomy" id="937775"/>
    <lineage>
        <taxon>Archaea</taxon>
        <taxon>Methanobacteriati</taxon>
        <taxon>Methanobacteriota</taxon>
        <taxon>Stenosarchaea group</taxon>
        <taxon>Methanomicrobia</taxon>
        <taxon>Methanomicrobiales</taxon>
        <taxon>Methanomicrobiaceae</taxon>
        <taxon>Methanoplanus</taxon>
    </lineage>
</organism>
<dbReference type="Proteomes" id="UP000005741">
    <property type="component" value="Chromosome"/>
</dbReference>
<dbReference type="InterPro" id="IPR001610">
    <property type="entry name" value="PAC"/>
</dbReference>
<proteinExistence type="predicted"/>
<dbReference type="InterPro" id="IPR003594">
    <property type="entry name" value="HATPase_dom"/>
</dbReference>
<evidence type="ECO:0000313" key="13">
    <source>
        <dbReference type="Proteomes" id="UP000005741"/>
    </source>
</evidence>
<dbReference type="SUPFAM" id="SSF55874">
    <property type="entry name" value="ATPase domain of HSP90 chaperone/DNA topoisomerase II/histidine kinase"/>
    <property type="match status" value="1"/>
</dbReference>
<dbReference type="PANTHER" id="PTHR43304:SF1">
    <property type="entry name" value="PAC DOMAIN-CONTAINING PROTEIN"/>
    <property type="match status" value="1"/>
</dbReference>
<dbReference type="InterPro" id="IPR052162">
    <property type="entry name" value="Sensor_kinase/Photoreceptor"/>
</dbReference>
<dbReference type="PROSITE" id="PS50110">
    <property type="entry name" value="RESPONSE_REGULATORY"/>
    <property type="match status" value="1"/>
</dbReference>